<evidence type="ECO:0000313" key="6">
    <source>
        <dbReference type="EMBL" id="AZP36214.1"/>
    </source>
</evidence>
<evidence type="ECO:0000256" key="5">
    <source>
        <dbReference type="ARBA" id="ARBA00035476"/>
    </source>
</evidence>
<dbReference type="GO" id="GO:0003735">
    <property type="term" value="F:structural constituent of ribosome"/>
    <property type="evidence" value="ECO:0007669"/>
    <property type="project" value="InterPro"/>
</dbReference>
<proteinExistence type="inferred from homology"/>
<evidence type="ECO:0000256" key="3">
    <source>
        <dbReference type="ARBA" id="ARBA00023274"/>
    </source>
</evidence>
<dbReference type="AlphaFoldDB" id="A0A3S9J7G4"/>
<dbReference type="InterPro" id="IPR001854">
    <property type="entry name" value="Ribosomal_uL29"/>
</dbReference>
<keyword evidence="3" id="KW-0687">Ribonucleoprotein</keyword>
<dbReference type="SUPFAM" id="SSF46561">
    <property type="entry name" value="Ribosomal protein L29 (L29p)"/>
    <property type="match status" value="1"/>
</dbReference>
<dbReference type="Gene3D" id="6.10.140.1970">
    <property type="match status" value="1"/>
</dbReference>
<dbReference type="InterPro" id="IPR036049">
    <property type="entry name" value="Ribosomal_uL29_sf"/>
</dbReference>
<dbReference type="NCBIfam" id="TIGR00012">
    <property type="entry name" value="L29"/>
    <property type="match status" value="1"/>
</dbReference>
<keyword evidence="7" id="KW-1185">Reference proteome</keyword>
<name>A0A3S9J7G4_9ENTR</name>
<evidence type="ECO:0000256" key="1">
    <source>
        <dbReference type="ARBA" id="ARBA00009254"/>
    </source>
</evidence>
<reference evidence="6 7" key="1">
    <citation type="journal article" date="2018" name="Genome Biol. Evol.">
        <title>Partnering With a Pest: Genomes of Hemlock Woolly Adelgid Symbionts Reveal Atypical Nutritional Provisioning Patterns in Dual-Obligate Bacteria.</title>
        <authorList>
            <person name="Weglarz K.M."/>
            <person name="Havill N.P."/>
            <person name="Burke G.R."/>
            <person name="von Dohlen C.D."/>
        </authorList>
    </citation>
    <scope>NUCLEOTIDE SEQUENCE [LARGE SCALE GENOMIC DNA]</scope>
    <source>
        <strain evidence="6">ENA</strain>
    </source>
</reference>
<dbReference type="EMBL" id="CP026513">
    <property type="protein sequence ID" value="AZP36214.1"/>
    <property type="molecule type" value="Genomic_DNA"/>
</dbReference>
<dbReference type="Pfam" id="PF00831">
    <property type="entry name" value="Ribosomal_L29"/>
    <property type="match status" value="1"/>
</dbReference>
<organism evidence="6 7">
    <name type="scientific">Candidatus Annandia adelgestsuga</name>
    <dbReference type="NCBI Taxonomy" id="1302411"/>
    <lineage>
        <taxon>Bacteria</taxon>
        <taxon>Pseudomonadati</taxon>
        <taxon>Pseudomonadota</taxon>
        <taxon>Gammaproteobacteria</taxon>
        <taxon>Enterobacterales</taxon>
        <taxon>Enterobacteriaceae</taxon>
        <taxon>Candidatus Annandia</taxon>
    </lineage>
</organism>
<evidence type="ECO:0000256" key="4">
    <source>
        <dbReference type="ARBA" id="ARBA00035204"/>
    </source>
</evidence>
<dbReference type="RefSeq" id="WP_126071480.1">
    <property type="nucleotide sequence ID" value="NZ_CP026513.1"/>
</dbReference>
<evidence type="ECO:0000313" key="7">
    <source>
        <dbReference type="Proteomes" id="UP000274458"/>
    </source>
</evidence>
<evidence type="ECO:0000256" key="2">
    <source>
        <dbReference type="ARBA" id="ARBA00022980"/>
    </source>
</evidence>
<dbReference type="Proteomes" id="UP000274458">
    <property type="component" value="Chromosome"/>
</dbReference>
<dbReference type="GO" id="GO:1990904">
    <property type="term" value="C:ribonucleoprotein complex"/>
    <property type="evidence" value="ECO:0007669"/>
    <property type="project" value="UniProtKB-KW"/>
</dbReference>
<gene>
    <name evidence="6" type="ORF">C3B56_00094</name>
</gene>
<protein>
    <recommendedName>
        <fullName evidence="4">Large ribosomal subunit protein uL29</fullName>
    </recommendedName>
    <alternativeName>
        <fullName evidence="5">50S ribosomal protein L29</fullName>
    </alternativeName>
</protein>
<accession>A0A3S9J7G4</accession>
<dbReference type="KEGG" id="aade:C3B56_00094"/>
<comment type="similarity">
    <text evidence="1">Belongs to the universal ribosomal protein uL29 family.</text>
</comment>
<dbReference type="GO" id="GO:0006412">
    <property type="term" value="P:translation"/>
    <property type="evidence" value="ECO:0007669"/>
    <property type="project" value="InterPro"/>
</dbReference>
<sequence>MKKKKNNFFSNLKKLNYYLIRELYQYFILRMKISVKLLNKTHLLKKKRKNIAKLKNIIQQNIKNYVKKKK</sequence>
<dbReference type="GO" id="GO:0005840">
    <property type="term" value="C:ribosome"/>
    <property type="evidence" value="ECO:0007669"/>
    <property type="project" value="UniProtKB-KW"/>
</dbReference>
<keyword evidence="2 6" id="KW-0689">Ribosomal protein</keyword>